<dbReference type="InterPro" id="IPR041682">
    <property type="entry name" value="AAA_14"/>
</dbReference>
<dbReference type="GO" id="GO:0005524">
    <property type="term" value="F:ATP binding"/>
    <property type="evidence" value="ECO:0007669"/>
    <property type="project" value="UniProtKB-KW"/>
</dbReference>
<sequence length="443" mass="51971">MLKRKIEEKLNRYYKDDNARILVIEGARQIGKTFIIRNTAKSRYKNYIEINLKVDFDGFRMFDKINIRSTEEFYNTVIAYCRKDLGNLHDTIIFLDEIQVYPHLISLLKPLRDENKYKFICSGSLLGVTMNTPSTFIPMGYIEEVKMFPLDFEEFLWANNVSQIIINESYNCFINVKQIPLSYHNLLMKYFRMYLMCGGLPAAVNDFLLGKYIKVEETLEGIFNYYKIDASQYDKEHKLKIMNIYDLLPSYMENKVKRMKVSDIENKKRDFNYYLDEFNYLLDSGIALGVKAVSNPIFPLLTSKSKNLIKLYFNDVGILSHILLGNRTVELLNGNLNINLGSIYETFVAQELNSHGFDLYYFDSKKVGEVDFLINYNKILNVLPIEVKSNNANYNYRSIPKLVDKNGNYKLSMGYIFSNDFNITTNNDITKYPIYMVMWLKNK</sequence>
<proteinExistence type="predicted"/>
<organism evidence="3 4">
    <name type="scientific">Candidatus Onthovivens merdipullorum</name>
    <dbReference type="NCBI Taxonomy" id="2840889"/>
    <lineage>
        <taxon>Bacteria</taxon>
        <taxon>Bacillati</taxon>
        <taxon>Bacillota</taxon>
        <taxon>Bacilli</taxon>
        <taxon>Bacillales</taxon>
        <taxon>Candidatus Onthovivens</taxon>
    </lineage>
</organism>
<accession>A0A9D9GW76</accession>
<name>A0A9D9GW76_9BACL</name>
<evidence type="ECO:0000259" key="2">
    <source>
        <dbReference type="Pfam" id="PF13635"/>
    </source>
</evidence>
<evidence type="ECO:0000259" key="1">
    <source>
        <dbReference type="Pfam" id="PF13173"/>
    </source>
</evidence>
<dbReference type="EMBL" id="JADIMY010000013">
    <property type="protein sequence ID" value="MBO8427054.1"/>
    <property type="molecule type" value="Genomic_DNA"/>
</dbReference>
<keyword evidence="3" id="KW-0547">Nucleotide-binding</keyword>
<evidence type="ECO:0000313" key="4">
    <source>
        <dbReference type="Proteomes" id="UP000823613"/>
    </source>
</evidence>
<evidence type="ECO:0000313" key="3">
    <source>
        <dbReference type="EMBL" id="MBO8427054.1"/>
    </source>
</evidence>
<feature type="domain" description="AAA" evidence="1">
    <location>
        <begin position="19"/>
        <end position="156"/>
    </location>
</feature>
<gene>
    <name evidence="3" type="ORF">IAC58_00625</name>
</gene>
<feature type="domain" description="DUF4143" evidence="2">
    <location>
        <begin position="229"/>
        <end position="390"/>
    </location>
</feature>
<keyword evidence="3" id="KW-0067">ATP-binding</keyword>
<comment type="caution">
    <text evidence="3">The sequence shown here is derived from an EMBL/GenBank/DDBJ whole genome shotgun (WGS) entry which is preliminary data.</text>
</comment>
<dbReference type="SUPFAM" id="SSF52540">
    <property type="entry name" value="P-loop containing nucleoside triphosphate hydrolases"/>
    <property type="match status" value="1"/>
</dbReference>
<dbReference type="Proteomes" id="UP000823613">
    <property type="component" value="Unassembled WGS sequence"/>
</dbReference>
<reference evidence="3" key="1">
    <citation type="submission" date="2020-10" db="EMBL/GenBank/DDBJ databases">
        <authorList>
            <person name="Gilroy R."/>
        </authorList>
    </citation>
    <scope>NUCLEOTIDE SEQUENCE</scope>
    <source>
        <strain evidence="3">11159</strain>
    </source>
</reference>
<dbReference type="PANTHER" id="PTHR33295">
    <property type="entry name" value="ATPASE"/>
    <property type="match status" value="1"/>
</dbReference>
<dbReference type="PANTHER" id="PTHR33295:SF7">
    <property type="entry name" value="ATPASE"/>
    <property type="match status" value="1"/>
</dbReference>
<dbReference type="AlphaFoldDB" id="A0A9D9GW76"/>
<dbReference type="Pfam" id="PF13635">
    <property type="entry name" value="DUF4143"/>
    <property type="match status" value="1"/>
</dbReference>
<reference evidence="3" key="2">
    <citation type="journal article" date="2021" name="PeerJ">
        <title>Extensive microbial diversity within the chicken gut microbiome revealed by metagenomics and culture.</title>
        <authorList>
            <person name="Gilroy R."/>
            <person name="Ravi A."/>
            <person name="Getino M."/>
            <person name="Pursley I."/>
            <person name="Horton D.L."/>
            <person name="Alikhan N.F."/>
            <person name="Baker D."/>
            <person name="Gharbi K."/>
            <person name="Hall N."/>
            <person name="Watson M."/>
            <person name="Adriaenssens E.M."/>
            <person name="Foster-Nyarko E."/>
            <person name="Jarju S."/>
            <person name="Secka A."/>
            <person name="Antonio M."/>
            <person name="Oren A."/>
            <person name="Chaudhuri R.R."/>
            <person name="La Ragione R."/>
            <person name="Hildebrand F."/>
            <person name="Pallen M.J."/>
        </authorList>
    </citation>
    <scope>NUCLEOTIDE SEQUENCE</scope>
    <source>
        <strain evidence="3">11159</strain>
    </source>
</reference>
<dbReference type="InterPro" id="IPR025420">
    <property type="entry name" value="DUF4143"/>
</dbReference>
<dbReference type="Pfam" id="PF13173">
    <property type="entry name" value="AAA_14"/>
    <property type="match status" value="1"/>
</dbReference>
<dbReference type="InterPro" id="IPR027417">
    <property type="entry name" value="P-loop_NTPase"/>
</dbReference>
<protein>
    <submittedName>
        <fullName evidence="3">ATP-binding protein</fullName>
    </submittedName>
</protein>